<keyword evidence="1" id="KW-0472">Membrane</keyword>
<keyword evidence="1" id="KW-1133">Transmembrane helix</keyword>
<sequence>MARGAILIIHLIIASSGNVLIAFALWYKFQSVGNTGRRILCMMGNEQQLGLSLAN</sequence>
<keyword evidence="1" id="KW-0812">Transmembrane</keyword>
<organism evidence="2 3">
    <name type="scientific">Salmonella enterica I</name>
    <dbReference type="NCBI Taxonomy" id="59201"/>
    <lineage>
        <taxon>Bacteria</taxon>
        <taxon>Pseudomonadati</taxon>
        <taxon>Pseudomonadota</taxon>
        <taxon>Gammaproteobacteria</taxon>
        <taxon>Enterobacterales</taxon>
        <taxon>Enterobacteriaceae</taxon>
        <taxon>Salmonella</taxon>
    </lineage>
</organism>
<evidence type="ECO:0000313" key="2">
    <source>
        <dbReference type="EMBL" id="VEA37337.1"/>
    </source>
</evidence>
<dbReference type="AlphaFoldDB" id="A0A3S4F703"/>
<proteinExistence type="predicted"/>
<name>A0A3S4F703_SALET</name>
<evidence type="ECO:0000313" key="3">
    <source>
        <dbReference type="Proteomes" id="UP000277214"/>
    </source>
</evidence>
<reference evidence="2 3" key="1">
    <citation type="submission" date="2018-12" db="EMBL/GenBank/DDBJ databases">
        <authorList>
            <consortium name="Pathogen Informatics"/>
        </authorList>
    </citation>
    <scope>NUCLEOTIDE SEQUENCE [LARGE SCALE GENOMIC DNA]</scope>
    <source>
        <strain evidence="2 3">NCTC8272</strain>
    </source>
</reference>
<dbReference type="Proteomes" id="UP000277214">
    <property type="component" value="Chromosome 1"/>
</dbReference>
<feature type="transmembrane region" description="Helical" evidence="1">
    <location>
        <begin position="6"/>
        <end position="27"/>
    </location>
</feature>
<gene>
    <name evidence="2" type="ORF">NCTC8272_02450</name>
</gene>
<protein>
    <submittedName>
        <fullName evidence="2">Uncharacterized protein</fullName>
    </submittedName>
</protein>
<evidence type="ECO:0000256" key="1">
    <source>
        <dbReference type="SAM" id="Phobius"/>
    </source>
</evidence>
<dbReference type="EMBL" id="LR134149">
    <property type="protein sequence ID" value="VEA37337.1"/>
    <property type="molecule type" value="Genomic_DNA"/>
</dbReference>
<accession>A0A3S4F703</accession>